<accession>A0A5C4M217</accession>
<dbReference type="Pfam" id="PF00941">
    <property type="entry name" value="FAD_binding_5"/>
    <property type="match status" value="1"/>
</dbReference>
<dbReference type="SMART" id="SM01092">
    <property type="entry name" value="CO_deh_flav_C"/>
    <property type="match status" value="1"/>
</dbReference>
<name>A0A5C4M217_9PSEU</name>
<dbReference type="GO" id="GO:0071949">
    <property type="term" value="F:FAD binding"/>
    <property type="evidence" value="ECO:0007669"/>
    <property type="project" value="InterPro"/>
</dbReference>
<dbReference type="Gene3D" id="3.30.390.50">
    <property type="entry name" value="CO dehydrogenase flavoprotein, C-terminal domain"/>
    <property type="match status" value="1"/>
</dbReference>
<dbReference type="EMBL" id="VDFW01000007">
    <property type="protein sequence ID" value="TNC26947.1"/>
    <property type="molecule type" value="Genomic_DNA"/>
</dbReference>
<dbReference type="Gene3D" id="3.30.43.10">
    <property type="entry name" value="Uridine Diphospho-n-acetylenolpyruvylglucosamine Reductase, domain 2"/>
    <property type="match status" value="1"/>
</dbReference>
<dbReference type="Gene3D" id="3.30.465.10">
    <property type="match status" value="1"/>
</dbReference>
<dbReference type="PROSITE" id="PS51387">
    <property type="entry name" value="FAD_PCMH"/>
    <property type="match status" value="1"/>
</dbReference>
<comment type="caution">
    <text evidence="5">The sequence shown here is derived from an EMBL/GenBank/DDBJ whole genome shotgun (WGS) entry which is preliminary data.</text>
</comment>
<gene>
    <name evidence="5" type="ORF">FG385_10975</name>
</gene>
<evidence type="ECO:0000259" key="4">
    <source>
        <dbReference type="PROSITE" id="PS51387"/>
    </source>
</evidence>
<dbReference type="InterPro" id="IPR002346">
    <property type="entry name" value="Mopterin_DH_FAD-bd"/>
</dbReference>
<keyword evidence="2" id="KW-0274">FAD</keyword>
<dbReference type="InterPro" id="IPR051312">
    <property type="entry name" value="Diverse_Substr_Oxidored"/>
</dbReference>
<evidence type="ECO:0000256" key="3">
    <source>
        <dbReference type="ARBA" id="ARBA00023002"/>
    </source>
</evidence>
<evidence type="ECO:0000256" key="1">
    <source>
        <dbReference type="ARBA" id="ARBA00022630"/>
    </source>
</evidence>
<evidence type="ECO:0000256" key="2">
    <source>
        <dbReference type="ARBA" id="ARBA00022827"/>
    </source>
</evidence>
<dbReference type="SUPFAM" id="SSF56176">
    <property type="entry name" value="FAD-binding/transporter-associated domain-like"/>
    <property type="match status" value="1"/>
</dbReference>
<keyword evidence="6" id="KW-1185">Reference proteome</keyword>
<dbReference type="PANTHER" id="PTHR42659">
    <property type="entry name" value="XANTHINE DEHYDROGENASE SUBUNIT C-RELATED"/>
    <property type="match status" value="1"/>
</dbReference>
<feature type="domain" description="FAD-binding PCMH-type" evidence="4">
    <location>
        <begin position="1"/>
        <end position="177"/>
    </location>
</feature>
<dbReference type="InterPro" id="IPR016167">
    <property type="entry name" value="FAD-bd_PCMH_sub1"/>
</dbReference>
<dbReference type="InterPro" id="IPR016166">
    <property type="entry name" value="FAD-bd_PCMH"/>
</dbReference>
<dbReference type="InterPro" id="IPR036683">
    <property type="entry name" value="CO_DH_flav_C_dom_sf"/>
</dbReference>
<evidence type="ECO:0000313" key="5">
    <source>
        <dbReference type="EMBL" id="TNC26947.1"/>
    </source>
</evidence>
<protein>
    <submittedName>
        <fullName evidence="5">Xanthine dehydrogenase family protein subunit M</fullName>
    </submittedName>
</protein>
<dbReference type="InterPro" id="IPR036318">
    <property type="entry name" value="FAD-bd_PCMH-like_sf"/>
</dbReference>
<evidence type="ECO:0000313" key="6">
    <source>
        <dbReference type="Proteomes" id="UP000305546"/>
    </source>
</evidence>
<proteinExistence type="predicted"/>
<dbReference type="GO" id="GO:0016491">
    <property type="term" value="F:oxidoreductase activity"/>
    <property type="evidence" value="ECO:0007669"/>
    <property type="project" value="UniProtKB-KW"/>
</dbReference>
<reference evidence="5 6" key="1">
    <citation type="submission" date="2019-06" db="EMBL/GenBank/DDBJ databases">
        <title>Amycolatopsis alkalitolerans sp. nov., isolated from Gastrodia elata Blume.</title>
        <authorList>
            <person name="Narsing Rao M.P."/>
            <person name="Li W.J."/>
        </authorList>
    </citation>
    <scope>NUCLEOTIDE SEQUENCE [LARGE SCALE GENOMIC DNA]</scope>
    <source>
        <strain evidence="5 6">SYSUP0005</strain>
    </source>
</reference>
<dbReference type="PANTHER" id="PTHR42659:SF2">
    <property type="entry name" value="XANTHINE DEHYDROGENASE SUBUNIT C-RELATED"/>
    <property type="match status" value="1"/>
</dbReference>
<dbReference type="Pfam" id="PF03450">
    <property type="entry name" value="CO_deh_flav_C"/>
    <property type="match status" value="1"/>
</dbReference>
<dbReference type="FunFam" id="3.30.465.10:FF:000017">
    <property type="entry name" value="Xanthine dehydrogenase, FAD binding subunit"/>
    <property type="match status" value="1"/>
</dbReference>
<organism evidence="5 6">
    <name type="scientific">Amycolatopsis alkalitolerans</name>
    <dbReference type="NCBI Taxonomy" id="2547244"/>
    <lineage>
        <taxon>Bacteria</taxon>
        <taxon>Bacillati</taxon>
        <taxon>Actinomycetota</taxon>
        <taxon>Actinomycetes</taxon>
        <taxon>Pseudonocardiales</taxon>
        <taxon>Pseudonocardiaceae</taxon>
        <taxon>Amycolatopsis</taxon>
    </lineage>
</organism>
<dbReference type="SUPFAM" id="SSF55447">
    <property type="entry name" value="CO dehydrogenase flavoprotein C-terminal domain-like"/>
    <property type="match status" value="1"/>
</dbReference>
<dbReference type="AlphaFoldDB" id="A0A5C4M217"/>
<sequence length="270" mass="28273">MIPAQFSYRRVSTVEEALSVLGEHCDEAQVLAGGHSLLPLMKLRFATPEILVDVAPLAELRYVRVEDGTVAIGALSRYHDLHHDEVLRRHAPLLAHVSGSVGDQQVRHRGTIGGSLAHADAAADLPAALLASGGSLVVRGPGGQREIPAGEFFLGPFTTPLEPDELITEIRVPDAAGTGWGFEKFTRRAIDWAIVGVAVLGQSVGLINMGGTPLRATATERALASGASIEDAAALAADDASPLTEPHASAEYRSHLARVLTARALTAAAA</sequence>
<dbReference type="InterPro" id="IPR016169">
    <property type="entry name" value="FAD-bd_PCMH_sub2"/>
</dbReference>
<dbReference type="InterPro" id="IPR005107">
    <property type="entry name" value="CO_DH_flav_C"/>
</dbReference>
<dbReference type="RefSeq" id="WP_139096555.1">
    <property type="nucleotide sequence ID" value="NZ_VDFW01000007.1"/>
</dbReference>
<dbReference type="Proteomes" id="UP000305546">
    <property type="component" value="Unassembled WGS sequence"/>
</dbReference>
<dbReference type="OrthoDB" id="9793944at2"/>
<keyword evidence="3" id="KW-0560">Oxidoreductase</keyword>
<keyword evidence="1" id="KW-0285">Flavoprotein</keyword>